<feature type="compositionally biased region" description="Basic and acidic residues" evidence="1">
    <location>
        <begin position="1"/>
        <end position="22"/>
    </location>
</feature>
<dbReference type="EMBL" id="JBGBZJ010000003">
    <property type="protein sequence ID" value="MEY9456935.1"/>
    <property type="molecule type" value="Genomic_DNA"/>
</dbReference>
<sequence length="46" mass="5310">MEPEHRDDHHVVERRKTERSEPSAEQATLTTPLASEGLEQIRDSHC</sequence>
<accession>A0ABV4G0N0</accession>
<evidence type="ECO:0000313" key="3">
    <source>
        <dbReference type="Proteomes" id="UP001565369"/>
    </source>
</evidence>
<dbReference type="Proteomes" id="UP001565369">
    <property type="component" value="Unassembled WGS sequence"/>
</dbReference>
<evidence type="ECO:0000313" key="2">
    <source>
        <dbReference type="EMBL" id="MEY9456935.1"/>
    </source>
</evidence>
<organism evidence="2 3">
    <name type="scientific">Bradyrhizobium ottawaense</name>
    <dbReference type="NCBI Taxonomy" id="931866"/>
    <lineage>
        <taxon>Bacteria</taxon>
        <taxon>Pseudomonadati</taxon>
        <taxon>Pseudomonadota</taxon>
        <taxon>Alphaproteobacteria</taxon>
        <taxon>Hyphomicrobiales</taxon>
        <taxon>Nitrobacteraceae</taxon>
        <taxon>Bradyrhizobium</taxon>
    </lineage>
</organism>
<gene>
    <name evidence="2" type="ORF">ABIG07_005883</name>
</gene>
<protein>
    <submittedName>
        <fullName evidence="2">Uncharacterized protein</fullName>
    </submittedName>
</protein>
<evidence type="ECO:0000256" key="1">
    <source>
        <dbReference type="SAM" id="MobiDB-lite"/>
    </source>
</evidence>
<feature type="compositionally biased region" description="Polar residues" evidence="1">
    <location>
        <begin position="23"/>
        <end position="33"/>
    </location>
</feature>
<feature type="region of interest" description="Disordered" evidence="1">
    <location>
        <begin position="1"/>
        <end position="46"/>
    </location>
</feature>
<keyword evidence="3" id="KW-1185">Reference proteome</keyword>
<proteinExistence type="predicted"/>
<comment type="caution">
    <text evidence="2">The sequence shown here is derived from an EMBL/GenBank/DDBJ whole genome shotgun (WGS) entry which is preliminary data.</text>
</comment>
<reference evidence="2 3" key="1">
    <citation type="submission" date="2024-07" db="EMBL/GenBank/DDBJ databases">
        <title>Genomic Encyclopedia of Type Strains, Phase V (KMG-V): Genome sequencing to study the core and pangenomes of soil and plant-associated prokaryotes.</title>
        <authorList>
            <person name="Whitman W."/>
        </authorList>
    </citation>
    <scope>NUCLEOTIDE SEQUENCE [LARGE SCALE GENOMIC DNA]</scope>
    <source>
        <strain evidence="2 3">USDA 152</strain>
    </source>
</reference>
<name>A0ABV4G0N0_9BRAD</name>